<evidence type="ECO:0000313" key="2">
    <source>
        <dbReference type="EMBL" id="KAF6313651.1"/>
    </source>
</evidence>
<keyword evidence="1" id="KW-1133">Transmembrane helix</keyword>
<protein>
    <submittedName>
        <fullName evidence="2">Transmembrane inner ear</fullName>
    </submittedName>
</protein>
<evidence type="ECO:0000256" key="1">
    <source>
        <dbReference type="SAM" id="Phobius"/>
    </source>
</evidence>
<dbReference type="EMBL" id="JACAGC010000016">
    <property type="protein sequence ID" value="KAF6313651.1"/>
    <property type="molecule type" value="Genomic_DNA"/>
</dbReference>
<feature type="transmembrane region" description="Helical" evidence="1">
    <location>
        <begin position="51"/>
        <end position="69"/>
    </location>
</feature>
<dbReference type="GO" id="GO:0007605">
    <property type="term" value="P:sensory perception of sound"/>
    <property type="evidence" value="ECO:0007669"/>
    <property type="project" value="TreeGrafter"/>
</dbReference>
<name>A0A7J7ULJ8_RHIFE</name>
<dbReference type="AlphaFoldDB" id="A0A7J7ULJ8"/>
<dbReference type="PANTHER" id="PTHR28635">
    <property type="entry name" value="TRANSMEMBRANE INNER EAR EXPRESSED PROTEIN"/>
    <property type="match status" value="1"/>
</dbReference>
<proteinExistence type="predicted"/>
<evidence type="ECO:0000313" key="3">
    <source>
        <dbReference type="Proteomes" id="UP000585614"/>
    </source>
</evidence>
<gene>
    <name evidence="2" type="ORF">mRhiFer1_017273</name>
</gene>
<comment type="caution">
    <text evidence="2">The sequence shown here is derived from an EMBL/GenBank/DDBJ whole genome shotgun (WGS) entry which is preliminary data.</text>
</comment>
<keyword evidence="1" id="KW-0472">Membrane</keyword>
<sequence length="149" mass="16137">MAGPRRGTGPLWALGGAALGVCLAGVAGQLVEPSTAPPKPKPPPLTKETVVFWDMRLWHVVGIFSLFVLSIRAAMHQDKDVSFFPIMGLLMLFLQFGQLKGPTPRGPSKATLGHSSAQKLPRCPADVAPSCKPCFVKYHFPRMTHTHLN</sequence>
<reference evidence="2 3" key="1">
    <citation type="journal article" date="2020" name="Nature">
        <title>Six reference-quality genomes reveal evolution of bat adaptations.</title>
        <authorList>
            <person name="Jebb D."/>
            <person name="Huang Z."/>
            <person name="Pippel M."/>
            <person name="Hughes G.M."/>
            <person name="Lavrichenko K."/>
            <person name="Devanna P."/>
            <person name="Winkler S."/>
            <person name="Jermiin L.S."/>
            <person name="Skirmuntt E.C."/>
            <person name="Katzourakis A."/>
            <person name="Burkitt-Gray L."/>
            <person name="Ray D.A."/>
            <person name="Sullivan K.A.M."/>
            <person name="Roscito J.G."/>
            <person name="Kirilenko B.M."/>
            <person name="Davalos L.M."/>
            <person name="Corthals A.P."/>
            <person name="Power M.L."/>
            <person name="Jones G."/>
            <person name="Ransome R.D."/>
            <person name="Dechmann D.K.N."/>
            <person name="Locatelli A.G."/>
            <person name="Puechmaille S.J."/>
            <person name="Fedrigo O."/>
            <person name="Jarvis E.D."/>
            <person name="Hiller M."/>
            <person name="Vernes S.C."/>
            <person name="Myers E.W."/>
            <person name="Teeling E.C."/>
        </authorList>
    </citation>
    <scope>NUCLEOTIDE SEQUENCE [LARGE SCALE GENOMIC DNA]</scope>
    <source>
        <strain evidence="2">MRhiFer1</strain>
        <tissue evidence="2">Lung</tissue>
    </source>
</reference>
<dbReference type="Proteomes" id="UP000585614">
    <property type="component" value="Unassembled WGS sequence"/>
</dbReference>
<feature type="transmembrane region" description="Helical" evidence="1">
    <location>
        <begin position="81"/>
        <end position="99"/>
    </location>
</feature>
<accession>A0A7J7ULJ8</accession>
<keyword evidence="1 2" id="KW-0812">Transmembrane</keyword>
<dbReference type="PANTHER" id="PTHR28635:SF1">
    <property type="entry name" value="TRANSMEMBRANE INNER EAR EXPRESSED PROTEIN"/>
    <property type="match status" value="1"/>
</dbReference>
<organism evidence="2 3">
    <name type="scientific">Rhinolophus ferrumequinum</name>
    <name type="common">Greater horseshoe bat</name>
    <dbReference type="NCBI Taxonomy" id="59479"/>
    <lineage>
        <taxon>Eukaryota</taxon>
        <taxon>Metazoa</taxon>
        <taxon>Chordata</taxon>
        <taxon>Craniata</taxon>
        <taxon>Vertebrata</taxon>
        <taxon>Euteleostomi</taxon>
        <taxon>Mammalia</taxon>
        <taxon>Eutheria</taxon>
        <taxon>Laurasiatheria</taxon>
        <taxon>Chiroptera</taxon>
        <taxon>Yinpterochiroptera</taxon>
        <taxon>Rhinolophoidea</taxon>
        <taxon>Rhinolophidae</taxon>
        <taxon>Rhinolophinae</taxon>
        <taxon>Rhinolophus</taxon>
    </lineage>
</organism>
<dbReference type="GO" id="GO:0042472">
    <property type="term" value="P:inner ear morphogenesis"/>
    <property type="evidence" value="ECO:0007669"/>
    <property type="project" value="TreeGrafter"/>
</dbReference>
<dbReference type="InterPro" id="IPR032006">
    <property type="entry name" value="TMIE"/>
</dbReference>
<feature type="transmembrane region" description="Helical" evidence="1">
    <location>
        <begin position="12"/>
        <end position="31"/>
    </location>
</feature>